<evidence type="ECO:0000256" key="3">
    <source>
        <dbReference type="ARBA" id="ARBA00022827"/>
    </source>
</evidence>
<gene>
    <name evidence="6" type="ORF">A994_10614</name>
</gene>
<dbReference type="PANTHER" id="PTHR46056:SF12">
    <property type="entry name" value="LONG-CHAIN-ALCOHOL OXIDASE"/>
    <property type="match status" value="1"/>
</dbReference>
<dbReference type="InterPro" id="IPR007867">
    <property type="entry name" value="GMC_OxRtase_C"/>
</dbReference>
<comment type="caution">
    <text evidence="6">The sequence shown here is derived from an EMBL/GenBank/DDBJ whole genome shotgun (WGS) entry which is preliminary data.</text>
</comment>
<dbReference type="PROSITE" id="PS51379">
    <property type="entry name" value="4FE4S_FER_2"/>
    <property type="match status" value="1"/>
</dbReference>
<dbReference type="InterPro" id="IPR036188">
    <property type="entry name" value="FAD/NAD-bd_sf"/>
</dbReference>
<evidence type="ECO:0000313" key="7">
    <source>
        <dbReference type="Proteomes" id="UP000007360"/>
    </source>
</evidence>
<dbReference type="AlphaFoldDB" id="K2R9P9"/>
<keyword evidence="7" id="KW-1185">Reference proteome</keyword>
<comment type="similarity">
    <text evidence="1">Belongs to the GMC oxidoreductase family.</text>
</comment>
<dbReference type="Pfam" id="PF00732">
    <property type="entry name" value="GMC_oxred_N"/>
    <property type="match status" value="1"/>
</dbReference>
<keyword evidence="4" id="KW-0560">Oxidoreductase</keyword>
<keyword evidence="2" id="KW-0285">Flavoprotein</keyword>
<evidence type="ECO:0000256" key="2">
    <source>
        <dbReference type="ARBA" id="ARBA00022630"/>
    </source>
</evidence>
<dbReference type="PANTHER" id="PTHR46056">
    <property type="entry name" value="LONG-CHAIN-ALCOHOL OXIDASE"/>
    <property type="match status" value="1"/>
</dbReference>
<dbReference type="OrthoDB" id="346033at2157"/>
<dbReference type="EMBL" id="AMPO01000010">
    <property type="protein sequence ID" value="EKF85064.1"/>
    <property type="molecule type" value="Genomic_DNA"/>
</dbReference>
<dbReference type="Proteomes" id="UP000007360">
    <property type="component" value="Unassembled WGS sequence"/>
</dbReference>
<evidence type="ECO:0000259" key="5">
    <source>
        <dbReference type="PROSITE" id="PS51379"/>
    </source>
</evidence>
<evidence type="ECO:0000256" key="1">
    <source>
        <dbReference type="ARBA" id="ARBA00010790"/>
    </source>
</evidence>
<dbReference type="InterPro" id="IPR017896">
    <property type="entry name" value="4Fe4S_Fe-S-bd"/>
</dbReference>
<protein>
    <submittedName>
        <fullName evidence="6">Glucose-methanol-choline oxidoreductase</fullName>
    </submittedName>
</protein>
<organism evidence="6 7">
    <name type="scientific">Methanobacterium formicicum (strain DSM 3637 / PP1)</name>
    <dbReference type="NCBI Taxonomy" id="1204725"/>
    <lineage>
        <taxon>Archaea</taxon>
        <taxon>Methanobacteriati</taxon>
        <taxon>Methanobacteriota</taxon>
        <taxon>Methanomada group</taxon>
        <taxon>Methanobacteria</taxon>
        <taxon>Methanobacteriales</taxon>
        <taxon>Methanobacteriaceae</taxon>
        <taxon>Methanobacterium</taxon>
    </lineage>
</organism>
<sequence>MIYDVIVVGTGAGGSTVARELSMKGLDVLMLEKGDFIPSGTAAGKIKTAKLILDQKEILDQEENGKKFNEQSEKYEFLKYAGELMYIEGVGGTTPVSLANACYACTTCYSNSPTAQFKIHDLELFEELMETSRDMNVGPLPQKLTGPVTRKIWDATEKLGYFVEPMPKFIDYYKCDNCGLCIAGCTRGAKWDATSFVEDAKNAGATLVPDFEVVKILHSEGECRGVEGLDRDGNIKTYHAQRVVLAAGALNTPRILKNSQITDGVGQGLFTDLFITVGGFLKDAGLSQELPMGIKSEFGAYFISPHFSGQLVTLIAEKGFNPRNNDVVGLMVKIADEANGSLNEDGSVTKPLTSSDLKLLTEGYDKAVEILTEVGVDPSSIVATPLRGAHPGGTAAMGKVVDPSLETEITGLFIADASVIPQAPGRPPILTITSLAKRLAKNIIHNALELKN</sequence>
<reference evidence="6 7" key="1">
    <citation type="journal article" date="2012" name="J. Bacteriol.">
        <title>Draft genome sequence of Methanobacterium formicicum DSM 3637, an archaebacterium isolated from the methane producer amoeba Pelomyxa palustris.</title>
        <authorList>
            <person name="Gutierrez G."/>
        </authorList>
    </citation>
    <scope>NUCLEOTIDE SEQUENCE [LARGE SCALE GENOMIC DNA]</scope>
    <source>
        <strain evidence="7">DSM 3637 / PP1</strain>
    </source>
</reference>
<dbReference type="Gene3D" id="3.50.50.60">
    <property type="entry name" value="FAD/NAD(P)-binding domain"/>
    <property type="match status" value="2"/>
</dbReference>
<dbReference type="Pfam" id="PF05199">
    <property type="entry name" value="GMC_oxred_C"/>
    <property type="match status" value="1"/>
</dbReference>
<proteinExistence type="inferred from homology"/>
<evidence type="ECO:0000256" key="4">
    <source>
        <dbReference type="ARBA" id="ARBA00023002"/>
    </source>
</evidence>
<feature type="domain" description="4Fe-4S ferredoxin-type" evidence="5">
    <location>
        <begin position="166"/>
        <end position="196"/>
    </location>
</feature>
<dbReference type="RefSeq" id="WP_004031581.1">
    <property type="nucleotide sequence ID" value="NZ_AMPO01000010.1"/>
</dbReference>
<dbReference type="GO" id="GO:0050660">
    <property type="term" value="F:flavin adenine dinucleotide binding"/>
    <property type="evidence" value="ECO:0007669"/>
    <property type="project" value="InterPro"/>
</dbReference>
<accession>K2R9P9</accession>
<dbReference type="InterPro" id="IPR000172">
    <property type="entry name" value="GMC_OxRdtase_N"/>
</dbReference>
<keyword evidence="3" id="KW-0274">FAD</keyword>
<evidence type="ECO:0000313" key="6">
    <source>
        <dbReference type="EMBL" id="EKF85064.1"/>
    </source>
</evidence>
<dbReference type="PATRIC" id="fig|1204725.3.peg.2135"/>
<name>K2R9P9_METFP</name>
<dbReference type="SUPFAM" id="SSF51905">
    <property type="entry name" value="FAD/NAD(P)-binding domain"/>
    <property type="match status" value="1"/>
</dbReference>
<dbReference type="GO" id="GO:0016614">
    <property type="term" value="F:oxidoreductase activity, acting on CH-OH group of donors"/>
    <property type="evidence" value="ECO:0007669"/>
    <property type="project" value="InterPro"/>
</dbReference>